<feature type="chain" id="PRO_5038929828" evidence="2">
    <location>
        <begin position="19"/>
        <end position="242"/>
    </location>
</feature>
<gene>
    <name evidence="3" type="ORF">GCM10012289_21480</name>
</gene>
<evidence type="ECO:0000256" key="1">
    <source>
        <dbReference type="SAM" id="MobiDB-lite"/>
    </source>
</evidence>
<feature type="signal peptide" evidence="2">
    <location>
        <begin position="1"/>
        <end position="18"/>
    </location>
</feature>
<keyword evidence="2" id="KW-0732">Signal</keyword>
<accession>A0A917YUY8</accession>
<protein>
    <submittedName>
        <fullName evidence="3">Uncharacterized protein</fullName>
    </submittedName>
</protein>
<organism evidence="3 4">
    <name type="scientific">Nonomuraea cavernae</name>
    <dbReference type="NCBI Taxonomy" id="2045107"/>
    <lineage>
        <taxon>Bacteria</taxon>
        <taxon>Bacillati</taxon>
        <taxon>Actinomycetota</taxon>
        <taxon>Actinomycetes</taxon>
        <taxon>Streptosporangiales</taxon>
        <taxon>Streptosporangiaceae</taxon>
        <taxon>Nonomuraea</taxon>
    </lineage>
</organism>
<dbReference type="AlphaFoldDB" id="A0A917YUY8"/>
<comment type="caution">
    <text evidence="3">The sequence shown here is derived from an EMBL/GenBank/DDBJ whole genome shotgun (WGS) entry which is preliminary data.</text>
</comment>
<proteinExistence type="predicted"/>
<evidence type="ECO:0000313" key="4">
    <source>
        <dbReference type="Proteomes" id="UP000646523"/>
    </source>
</evidence>
<evidence type="ECO:0000313" key="3">
    <source>
        <dbReference type="EMBL" id="GGO66740.1"/>
    </source>
</evidence>
<reference evidence="3" key="1">
    <citation type="journal article" date="2014" name="Int. J. Syst. Evol. Microbiol.">
        <title>Complete genome sequence of Corynebacterium casei LMG S-19264T (=DSM 44701T), isolated from a smear-ripened cheese.</title>
        <authorList>
            <consortium name="US DOE Joint Genome Institute (JGI-PGF)"/>
            <person name="Walter F."/>
            <person name="Albersmeier A."/>
            <person name="Kalinowski J."/>
            <person name="Ruckert C."/>
        </authorList>
    </citation>
    <scope>NUCLEOTIDE SEQUENCE</scope>
    <source>
        <strain evidence="3">CGMCC 4.7368</strain>
    </source>
</reference>
<feature type="region of interest" description="Disordered" evidence="1">
    <location>
        <begin position="28"/>
        <end position="68"/>
    </location>
</feature>
<name>A0A917YUY8_9ACTN</name>
<dbReference type="EMBL" id="BMNH01000004">
    <property type="protein sequence ID" value="GGO66740.1"/>
    <property type="molecule type" value="Genomic_DNA"/>
</dbReference>
<keyword evidence="4" id="KW-1185">Reference proteome</keyword>
<evidence type="ECO:0000256" key="2">
    <source>
        <dbReference type="SAM" id="SignalP"/>
    </source>
</evidence>
<dbReference type="Proteomes" id="UP000646523">
    <property type="component" value="Unassembled WGS sequence"/>
</dbReference>
<sequence>MKVAIGIVSALLFLTVVAAITRGSDGGPAARDTLPLVSQPGHGPVQSATRTPTRAPAAERISPPPEADMRTYSGAGDDLVLLQTTEVMFLASLTHRGTSTFIVRPLVRNGPEQPPIVHAVGGYQGTVLVNGHDGKVLHGFAIKADGAWTLALKPVTLARAWTGGPVSGRGDEVLTLSPASPGPTTVRIEHAGSGNVTVHAYGDGSPGILVHEIGTYHGEVPLPAGTSLVTITTDGTWTLTRT</sequence>
<feature type="compositionally biased region" description="Low complexity" evidence="1">
    <location>
        <begin position="48"/>
        <end position="58"/>
    </location>
</feature>
<reference evidence="3" key="2">
    <citation type="submission" date="2020-09" db="EMBL/GenBank/DDBJ databases">
        <authorList>
            <person name="Sun Q."/>
            <person name="Zhou Y."/>
        </authorList>
    </citation>
    <scope>NUCLEOTIDE SEQUENCE</scope>
    <source>
        <strain evidence="3">CGMCC 4.7368</strain>
    </source>
</reference>